<dbReference type="SMR" id="A2E5F5"/>
<reference evidence="2" key="1">
    <citation type="submission" date="2006-10" db="EMBL/GenBank/DDBJ databases">
        <authorList>
            <person name="Amadeo P."/>
            <person name="Zhao Q."/>
            <person name="Wortman J."/>
            <person name="Fraser-Liggett C."/>
            <person name="Carlton J."/>
        </authorList>
    </citation>
    <scope>NUCLEOTIDE SEQUENCE</scope>
    <source>
        <strain evidence="2">G3</strain>
    </source>
</reference>
<dbReference type="VEuPathDB" id="TrichDB:TVAGG3_0069650"/>
<dbReference type="Gene3D" id="3.30.710.10">
    <property type="entry name" value="Potassium Channel Kv1.1, Chain A"/>
    <property type="match status" value="1"/>
</dbReference>
<evidence type="ECO:0000313" key="2">
    <source>
        <dbReference type="EMBL" id="EAY12116.1"/>
    </source>
</evidence>
<dbReference type="Proteomes" id="UP000001542">
    <property type="component" value="Unassembled WGS sequence"/>
</dbReference>
<proteinExistence type="predicted"/>
<protein>
    <recommendedName>
        <fullName evidence="4">BTB domain-containing protein</fullName>
    </recommendedName>
</protein>
<sequence>MKNQILVQNKEDFCLIHKKQASNVNKQRFTELSSYFRESNEILQINFADLNDNISKESVTAFIKFINTDNLEITKENAIELLDLFIDWKIEKSSNKIADFINDNFTLEDIIAKADKYEFNTCFNAFSSVISSRLDAAIKIPKFSELSLEKITAIVPSKSIIYSDHDQLFNFIMIMLDKYHDEAYPLISVIDISRLTPNQAEKLFSRPEFAVPNETAQSDIQRINDKIQTVSQSMESLQGNKNSLNILTDRFRVVEKNLQDITDVIDANEEKSFEKIDELKQRANNLQRKVKNDSRRMRSDFKSIVTKIKSYETKYSNDFAEEE</sequence>
<dbReference type="RefSeq" id="XP_001324339.1">
    <property type="nucleotide sequence ID" value="XM_001324304.1"/>
</dbReference>
<reference evidence="2" key="2">
    <citation type="journal article" date="2007" name="Science">
        <title>Draft genome sequence of the sexually transmitted pathogen Trichomonas vaginalis.</title>
        <authorList>
            <person name="Carlton J.M."/>
            <person name="Hirt R.P."/>
            <person name="Silva J.C."/>
            <person name="Delcher A.L."/>
            <person name="Schatz M."/>
            <person name="Zhao Q."/>
            <person name="Wortman J.R."/>
            <person name="Bidwell S.L."/>
            <person name="Alsmark U.C.M."/>
            <person name="Besteiro S."/>
            <person name="Sicheritz-Ponten T."/>
            <person name="Noel C.J."/>
            <person name="Dacks J.B."/>
            <person name="Foster P.G."/>
            <person name="Simillion C."/>
            <person name="Van de Peer Y."/>
            <person name="Miranda-Saavedra D."/>
            <person name="Barton G.J."/>
            <person name="Westrop G.D."/>
            <person name="Mueller S."/>
            <person name="Dessi D."/>
            <person name="Fiori P.L."/>
            <person name="Ren Q."/>
            <person name="Paulsen I."/>
            <person name="Zhang H."/>
            <person name="Bastida-Corcuera F.D."/>
            <person name="Simoes-Barbosa A."/>
            <person name="Brown M.T."/>
            <person name="Hayes R.D."/>
            <person name="Mukherjee M."/>
            <person name="Okumura C.Y."/>
            <person name="Schneider R."/>
            <person name="Smith A.J."/>
            <person name="Vanacova S."/>
            <person name="Villalvazo M."/>
            <person name="Haas B.J."/>
            <person name="Pertea M."/>
            <person name="Feldblyum T.V."/>
            <person name="Utterback T.R."/>
            <person name="Shu C.L."/>
            <person name="Osoegawa K."/>
            <person name="de Jong P.J."/>
            <person name="Hrdy I."/>
            <person name="Horvathova L."/>
            <person name="Zubacova Z."/>
            <person name="Dolezal P."/>
            <person name="Malik S.B."/>
            <person name="Logsdon J.M. Jr."/>
            <person name="Henze K."/>
            <person name="Gupta A."/>
            <person name="Wang C.C."/>
            <person name="Dunne R.L."/>
            <person name="Upcroft J.A."/>
            <person name="Upcroft P."/>
            <person name="White O."/>
            <person name="Salzberg S.L."/>
            <person name="Tang P."/>
            <person name="Chiu C.-H."/>
            <person name="Lee Y.-S."/>
            <person name="Embley T.M."/>
            <person name="Coombs G.H."/>
            <person name="Mottram J.C."/>
            <person name="Tachezy J."/>
            <person name="Fraser-Liggett C.M."/>
            <person name="Johnson P.J."/>
        </authorList>
    </citation>
    <scope>NUCLEOTIDE SEQUENCE [LARGE SCALE GENOMIC DNA]</scope>
    <source>
        <strain evidence="2">G3</strain>
    </source>
</reference>
<organism evidence="2 3">
    <name type="scientific">Trichomonas vaginalis (strain ATCC PRA-98 / G3)</name>
    <dbReference type="NCBI Taxonomy" id="412133"/>
    <lineage>
        <taxon>Eukaryota</taxon>
        <taxon>Metamonada</taxon>
        <taxon>Parabasalia</taxon>
        <taxon>Trichomonadida</taxon>
        <taxon>Trichomonadidae</taxon>
        <taxon>Trichomonas</taxon>
    </lineage>
</organism>
<accession>A2E5F5</accession>
<dbReference type="EMBL" id="DS113307">
    <property type="protein sequence ID" value="EAY12116.1"/>
    <property type="molecule type" value="Genomic_DNA"/>
</dbReference>
<dbReference type="VEuPathDB" id="TrichDB:TVAG_301330"/>
<dbReference type="AlphaFoldDB" id="A2E5F5"/>
<keyword evidence="3" id="KW-1185">Reference proteome</keyword>
<evidence type="ECO:0008006" key="4">
    <source>
        <dbReference type="Google" id="ProtNLM"/>
    </source>
</evidence>
<dbReference type="KEGG" id="tva:4770078"/>
<feature type="coiled-coil region" evidence="1">
    <location>
        <begin position="269"/>
        <end position="296"/>
    </location>
</feature>
<dbReference type="InterPro" id="IPR011333">
    <property type="entry name" value="SKP1/BTB/POZ_sf"/>
</dbReference>
<evidence type="ECO:0000313" key="3">
    <source>
        <dbReference type="Proteomes" id="UP000001542"/>
    </source>
</evidence>
<dbReference type="InParanoid" id="A2E5F5"/>
<evidence type="ECO:0000256" key="1">
    <source>
        <dbReference type="SAM" id="Coils"/>
    </source>
</evidence>
<keyword evidence="1" id="KW-0175">Coiled coil</keyword>
<name>A2E5F5_TRIV3</name>
<gene>
    <name evidence="2" type="ORF">TVAG_301330</name>
</gene>